<evidence type="ECO:0000259" key="10">
    <source>
        <dbReference type="SMART" id="SM00836"/>
    </source>
</evidence>
<dbReference type="Proteomes" id="UP000245207">
    <property type="component" value="Unassembled WGS sequence"/>
</dbReference>
<dbReference type="GO" id="GO:0006420">
    <property type="term" value="P:arginyl-tRNA aminoacylation"/>
    <property type="evidence" value="ECO:0007669"/>
    <property type="project" value="InterPro"/>
</dbReference>
<dbReference type="GO" id="GO:0005524">
    <property type="term" value="F:ATP binding"/>
    <property type="evidence" value="ECO:0007669"/>
    <property type="project" value="UniProtKB-KW"/>
</dbReference>
<dbReference type="Pfam" id="PF20241">
    <property type="entry name" value="DUF6598"/>
    <property type="match status" value="1"/>
</dbReference>
<accession>A0A2U1PMC1</accession>
<sequence length="948" mass="107251">MMSESWDYIYSGLLRFSERLAQFLRHISCVNTFMNYARSLLVYALPYGRNMDEIPQKHHLTQVENEQVEVKKPKFTPFADLSEDQLMSIFGEGPPFRFELCNVFLTYDKIPRDLKLFGTIQAAVDHFSPDPLLQNVSFNVFNREFSNPIHVSTGGFHHQYDLCYCSLPVSSTSVVQIAAKLYVTTDKVDDMEIFPEDYDNKPAARLIEVDDSVKLEHEALMAMFAEYENEYYENLEELGCNLEATCTLQTTGDKEYFNNEAFEVCDAHALINIPEKPNGGSGKNITTGKDGSIELCYVALKYAVDADLEIEFEPTSSGTKVSGRVRAYYGKGYDYDPPAYDYYVMLFKTEGPNFFKRGKLNLMRSALAVPAKFSLIIEAELYDYTTAGQILSGTYEFPVPRDGGSFTGSIKNKDCSLNLKVNWKLPFEKLKISPSSNSSGSRLTERRKIGTHSTSTMVDPDERNRWSLQEEIAKVFNTSLERTFNPRKAVSCSISTCTKEDGGDYLCSSVMHIWPEIKESHKYKGPKHAGVVLKDMIMGSDYRDMMERCVVCGPGFVKFKLCTKWIAKSIHKMLTDGIDSWAPKVSVKKSVVYFLSQNITEEMHMGHFRSTLIGEALARMLEYSGVVVLRKRIHDEDHLDIEGKSSYDLYISETLDLLRGKGLTIVSEGDGAVFIEGRKLPLVYLTTLRHALDVEKADSIVHVTDVGKRDYIEMCITAAKRVGLITDDHSKYPLSHVGFGHVQGDDFERFQTFNTKVVSLVNLLDEAKSRCKVLLAGQAGMADEWTTEDLEYAAEALGYGAVKYADLKNNRLTDYTFSFDQMLNEKENTAVYLHYTHHQVCSIIRSSSKDIKELTVEELILMSDDERELGLHFLRFTEVLGEACTILAPHILCEYVYELCEKFNGLHSSVWQVVGSNENTGKLLLCEASEVVMRKCFDLLGIAPICKI</sequence>
<comment type="similarity">
    <text evidence="1 9">Belongs to the class-I aminoacyl-tRNA synthetase family.</text>
</comment>
<protein>
    <recommendedName>
        <fullName evidence="2">arginine--tRNA ligase</fullName>
        <ecNumber evidence="2">6.1.1.19</ecNumber>
    </recommendedName>
</protein>
<keyword evidence="3 9" id="KW-0436">Ligase</keyword>
<dbReference type="InterPro" id="IPR014729">
    <property type="entry name" value="Rossmann-like_a/b/a_fold"/>
</dbReference>
<dbReference type="EC" id="6.1.1.19" evidence="2"/>
<dbReference type="STRING" id="35608.A0A2U1PMC1"/>
<keyword evidence="4 9" id="KW-0547">Nucleotide-binding</keyword>
<comment type="caution">
    <text evidence="11">The sequence shown here is derived from an EMBL/GenBank/DDBJ whole genome shotgun (WGS) entry which is preliminary data.</text>
</comment>
<dbReference type="PRINTS" id="PR01038">
    <property type="entry name" value="TRNASYNTHARG"/>
</dbReference>
<organism evidence="11 12">
    <name type="scientific">Artemisia annua</name>
    <name type="common">Sweet wormwood</name>
    <dbReference type="NCBI Taxonomy" id="35608"/>
    <lineage>
        <taxon>Eukaryota</taxon>
        <taxon>Viridiplantae</taxon>
        <taxon>Streptophyta</taxon>
        <taxon>Embryophyta</taxon>
        <taxon>Tracheophyta</taxon>
        <taxon>Spermatophyta</taxon>
        <taxon>Magnoliopsida</taxon>
        <taxon>eudicotyledons</taxon>
        <taxon>Gunneridae</taxon>
        <taxon>Pentapetalae</taxon>
        <taxon>asterids</taxon>
        <taxon>campanulids</taxon>
        <taxon>Asterales</taxon>
        <taxon>Asteraceae</taxon>
        <taxon>Asteroideae</taxon>
        <taxon>Anthemideae</taxon>
        <taxon>Artemisiinae</taxon>
        <taxon>Artemisia</taxon>
    </lineage>
</organism>
<evidence type="ECO:0000256" key="5">
    <source>
        <dbReference type="ARBA" id="ARBA00022840"/>
    </source>
</evidence>
<dbReference type="InterPro" id="IPR009080">
    <property type="entry name" value="tRNAsynth_Ia_anticodon-bd"/>
</dbReference>
<dbReference type="GO" id="GO:0004814">
    <property type="term" value="F:arginine-tRNA ligase activity"/>
    <property type="evidence" value="ECO:0007669"/>
    <property type="project" value="UniProtKB-EC"/>
</dbReference>
<dbReference type="SUPFAM" id="SSF47323">
    <property type="entry name" value="Anticodon-binding domain of a subclass of class I aminoacyl-tRNA synthetases"/>
    <property type="match status" value="1"/>
</dbReference>
<evidence type="ECO:0000256" key="7">
    <source>
        <dbReference type="ARBA" id="ARBA00023146"/>
    </source>
</evidence>
<dbReference type="AlphaFoldDB" id="A0A2U1PMC1"/>
<evidence type="ECO:0000256" key="6">
    <source>
        <dbReference type="ARBA" id="ARBA00022917"/>
    </source>
</evidence>
<keyword evidence="6 9" id="KW-0648">Protein biosynthesis</keyword>
<evidence type="ECO:0000313" key="12">
    <source>
        <dbReference type="Proteomes" id="UP000245207"/>
    </source>
</evidence>
<keyword evidence="5 9" id="KW-0067">ATP-binding</keyword>
<dbReference type="SMART" id="SM00836">
    <property type="entry name" value="DALR_1"/>
    <property type="match status" value="1"/>
</dbReference>
<dbReference type="Gene3D" id="3.30.1360.70">
    <property type="entry name" value="Arginyl tRNA synthetase N-terminal domain"/>
    <property type="match status" value="1"/>
</dbReference>
<gene>
    <name evidence="11" type="ORF">CTI12_AA137110</name>
</gene>
<dbReference type="InterPro" id="IPR046533">
    <property type="entry name" value="DUF6598"/>
</dbReference>
<dbReference type="PANTHER" id="PTHR11956">
    <property type="entry name" value="ARGINYL-TRNA SYNTHETASE"/>
    <property type="match status" value="1"/>
</dbReference>
<evidence type="ECO:0000256" key="8">
    <source>
        <dbReference type="ARBA" id="ARBA00049339"/>
    </source>
</evidence>
<feature type="domain" description="DALR anticodon binding" evidence="10">
    <location>
        <begin position="833"/>
        <end position="948"/>
    </location>
</feature>
<dbReference type="EMBL" id="PKPP01000978">
    <property type="protein sequence ID" value="PWA86837.1"/>
    <property type="molecule type" value="Genomic_DNA"/>
</dbReference>
<evidence type="ECO:0000256" key="1">
    <source>
        <dbReference type="ARBA" id="ARBA00005594"/>
    </source>
</evidence>
<dbReference type="Pfam" id="PF00750">
    <property type="entry name" value="tRNA-synt_1d"/>
    <property type="match status" value="2"/>
</dbReference>
<dbReference type="Pfam" id="PF05746">
    <property type="entry name" value="DALR_1"/>
    <property type="match status" value="1"/>
</dbReference>
<dbReference type="Gene3D" id="3.40.50.620">
    <property type="entry name" value="HUPs"/>
    <property type="match status" value="2"/>
</dbReference>
<proteinExistence type="inferred from homology"/>
<dbReference type="InterPro" id="IPR001278">
    <property type="entry name" value="Arg-tRNA-ligase"/>
</dbReference>
<name>A0A2U1PMC1_ARTAN</name>
<dbReference type="Gene3D" id="1.10.730.10">
    <property type="entry name" value="Isoleucyl-tRNA Synthetase, Domain 1"/>
    <property type="match status" value="1"/>
</dbReference>
<evidence type="ECO:0000256" key="9">
    <source>
        <dbReference type="RuleBase" id="RU363038"/>
    </source>
</evidence>
<dbReference type="FunFam" id="1.10.730.10:FF:000006">
    <property type="entry name" value="Arginyl-tRNA synthetase 2, mitochondrial"/>
    <property type="match status" value="1"/>
</dbReference>
<keyword evidence="7 9" id="KW-0030">Aminoacyl-tRNA synthetase</keyword>
<dbReference type="InterPro" id="IPR036695">
    <property type="entry name" value="Arg-tRNA-synth_N_sf"/>
</dbReference>
<dbReference type="OrthoDB" id="68056at2759"/>
<evidence type="ECO:0000256" key="2">
    <source>
        <dbReference type="ARBA" id="ARBA00012837"/>
    </source>
</evidence>
<dbReference type="GO" id="GO:0005737">
    <property type="term" value="C:cytoplasm"/>
    <property type="evidence" value="ECO:0007669"/>
    <property type="project" value="InterPro"/>
</dbReference>
<dbReference type="PANTHER" id="PTHR11956:SF5">
    <property type="entry name" value="ARGININE--TRNA LIGASE, CYTOPLASMIC"/>
    <property type="match status" value="1"/>
</dbReference>
<keyword evidence="12" id="KW-1185">Reference proteome</keyword>
<dbReference type="InterPro" id="IPR035684">
    <property type="entry name" value="ArgRS_core"/>
</dbReference>
<evidence type="ECO:0000256" key="3">
    <source>
        <dbReference type="ARBA" id="ARBA00022598"/>
    </source>
</evidence>
<reference evidence="11 12" key="1">
    <citation type="journal article" date="2018" name="Mol. Plant">
        <title>The genome of Artemisia annua provides insight into the evolution of Asteraceae family and artemisinin biosynthesis.</title>
        <authorList>
            <person name="Shen Q."/>
            <person name="Zhang L."/>
            <person name="Liao Z."/>
            <person name="Wang S."/>
            <person name="Yan T."/>
            <person name="Shi P."/>
            <person name="Liu M."/>
            <person name="Fu X."/>
            <person name="Pan Q."/>
            <person name="Wang Y."/>
            <person name="Lv Z."/>
            <person name="Lu X."/>
            <person name="Zhang F."/>
            <person name="Jiang W."/>
            <person name="Ma Y."/>
            <person name="Chen M."/>
            <person name="Hao X."/>
            <person name="Li L."/>
            <person name="Tang Y."/>
            <person name="Lv G."/>
            <person name="Zhou Y."/>
            <person name="Sun X."/>
            <person name="Brodelius P.E."/>
            <person name="Rose J.K.C."/>
            <person name="Tang K."/>
        </authorList>
    </citation>
    <scope>NUCLEOTIDE SEQUENCE [LARGE SCALE GENOMIC DNA]</scope>
    <source>
        <strain evidence="12">cv. Huhao1</strain>
        <tissue evidence="11">Leaf</tissue>
    </source>
</reference>
<comment type="catalytic activity">
    <reaction evidence="8">
        <text>tRNA(Arg) + L-arginine + ATP = L-arginyl-tRNA(Arg) + AMP + diphosphate</text>
        <dbReference type="Rhea" id="RHEA:20301"/>
        <dbReference type="Rhea" id="RHEA-COMP:9658"/>
        <dbReference type="Rhea" id="RHEA-COMP:9673"/>
        <dbReference type="ChEBI" id="CHEBI:30616"/>
        <dbReference type="ChEBI" id="CHEBI:32682"/>
        <dbReference type="ChEBI" id="CHEBI:33019"/>
        <dbReference type="ChEBI" id="CHEBI:78442"/>
        <dbReference type="ChEBI" id="CHEBI:78513"/>
        <dbReference type="ChEBI" id="CHEBI:456215"/>
        <dbReference type="EC" id="6.1.1.19"/>
    </reaction>
</comment>
<dbReference type="InterPro" id="IPR008909">
    <property type="entry name" value="DALR_anticod-bd"/>
</dbReference>
<evidence type="ECO:0000256" key="4">
    <source>
        <dbReference type="ARBA" id="ARBA00022741"/>
    </source>
</evidence>
<evidence type="ECO:0000313" key="11">
    <source>
        <dbReference type="EMBL" id="PWA86837.1"/>
    </source>
</evidence>
<dbReference type="SUPFAM" id="SSF52374">
    <property type="entry name" value="Nucleotidylyl transferase"/>
    <property type="match status" value="1"/>
</dbReference>